<dbReference type="RefSeq" id="WP_371755629.1">
    <property type="nucleotide sequence ID" value="NZ_JAYJLD010000037.1"/>
</dbReference>
<evidence type="ECO:0000313" key="9">
    <source>
        <dbReference type="Proteomes" id="UP001310386"/>
    </source>
</evidence>
<dbReference type="Gene3D" id="1.10.3430.10">
    <property type="entry name" value="Ammonium transporter AmtB like domains"/>
    <property type="match status" value="1"/>
</dbReference>
<evidence type="ECO:0000256" key="4">
    <source>
        <dbReference type="ARBA" id="ARBA00022692"/>
    </source>
</evidence>
<feature type="transmembrane region" description="Helical" evidence="7">
    <location>
        <begin position="184"/>
        <end position="202"/>
    </location>
</feature>
<dbReference type="InterPro" id="IPR029020">
    <property type="entry name" value="Ammonium/urea_transptr"/>
</dbReference>
<comment type="caution">
    <text evidence="8">The sequence shown here is derived from an EMBL/GenBank/DDBJ whole genome shotgun (WGS) entry which is preliminary data.</text>
</comment>
<sequence length="315" mass="33155">MSPAESAQQAGISFIKAVLRGISQVILIENALTGLAALIGIFSASYGLGIVAALSSIIGTAVGRCCGAERKVVDQGLFGYNAVLTGIAIALFLDGPGKWIVAPAAAFLSAIFAASMMNWLGRIQLPVFTFPFIVLTWVILLAAYRMDFIALNPVLNPQNVSDIHQSLTDIPDILQGVVHGVGQVFIMDDFIAGLIILSGVFLAGIRPGISAVLGSAAAWLTAYLLGAESSWIDQGLYGYNAVLTMLALSWTFPSERGRRFSYLAGLAAAASSVPVTSGISVFLAPYGLPAFTMPFTLTAWISLSARQWFQKAGSS</sequence>
<dbReference type="PANTHER" id="PTHR10464:SF4">
    <property type="entry name" value="UREA TRANSPORTER"/>
    <property type="match status" value="1"/>
</dbReference>
<evidence type="ECO:0000256" key="2">
    <source>
        <dbReference type="ARBA" id="ARBA00005914"/>
    </source>
</evidence>
<dbReference type="Proteomes" id="UP001310386">
    <property type="component" value="Unassembled WGS sequence"/>
</dbReference>
<dbReference type="EMBL" id="JAYJLD010000037">
    <property type="protein sequence ID" value="MEB3103503.1"/>
    <property type="molecule type" value="Genomic_DNA"/>
</dbReference>
<feature type="transmembrane region" description="Helical" evidence="7">
    <location>
        <begin position="260"/>
        <end position="284"/>
    </location>
</feature>
<evidence type="ECO:0000256" key="3">
    <source>
        <dbReference type="ARBA" id="ARBA00022475"/>
    </source>
</evidence>
<dbReference type="PANTHER" id="PTHR10464">
    <property type="entry name" value="UREA TRANSPORTER"/>
    <property type="match status" value="1"/>
</dbReference>
<feature type="transmembrane region" description="Helical" evidence="7">
    <location>
        <begin position="48"/>
        <end position="65"/>
    </location>
</feature>
<feature type="transmembrane region" description="Helical" evidence="7">
    <location>
        <begin position="209"/>
        <end position="225"/>
    </location>
</feature>
<feature type="transmembrane region" description="Helical" evidence="7">
    <location>
        <begin position="237"/>
        <end position="253"/>
    </location>
</feature>
<name>A0ABU5ZMT1_9BACL</name>
<keyword evidence="6 7" id="KW-0472">Membrane</keyword>
<protein>
    <submittedName>
        <fullName evidence="8">Urea transporter</fullName>
    </submittedName>
</protein>
<comment type="subcellular location">
    <subcellularLocation>
        <location evidence="1">Cell membrane</location>
        <topology evidence="1">Multi-pass membrane protein</topology>
    </subcellularLocation>
</comment>
<dbReference type="InterPro" id="IPR004937">
    <property type="entry name" value="Urea_transporter"/>
</dbReference>
<evidence type="ECO:0000256" key="6">
    <source>
        <dbReference type="ARBA" id="ARBA00023136"/>
    </source>
</evidence>
<gene>
    <name evidence="8" type="ORF">VF724_17860</name>
</gene>
<comment type="similarity">
    <text evidence="2">Belongs to the urea transporter family.</text>
</comment>
<organism evidence="8 9">
    <name type="scientific">Ferviditalea candida</name>
    <dbReference type="NCBI Taxonomy" id="3108399"/>
    <lineage>
        <taxon>Bacteria</taxon>
        <taxon>Bacillati</taxon>
        <taxon>Bacillota</taxon>
        <taxon>Bacilli</taxon>
        <taxon>Bacillales</taxon>
        <taxon>Paenibacillaceae</taxon>
        <taxon>Ferviditalea</taxon>
    </lineage>
</organism>
<feature type="transmembrane region" description="Helical" evidence="7">
    <location>
        <begin position="290"/>
        <end position="309"/>
    </location>
</feature>
<evidence type="ECO:0000256" key="7">
    <source>
        <dbReference type="SAM" id="Phobius"/>
    </source>
</evidence>
<feature type="transmembrane region" description="Helical" evidence="7">
    <location>
        <begin position="127"/>
        <end position="146"/>
    </location>
</feature>
<keyword evidence="5 7" id="KW-1133">Transmembrane helix</keyword>
<feature type="transmembrane region" description="Helical" evidence="7">
    <location>
        <begin position="99"/>
        <end position="120"/>
    </location>
</feature>
<feature type="transmembrane region" description="Helical" evidence="7">
    <location>
        <begin position="77"/>
        <end position="93"/>
    </location>
</feature>
<evidence type="ECO:0000256" key="5">
    <source>
        <dbReference type="ARBA" id="ARBA00022989"/>
    </source>
</evidence>
<reference evidence="8" key="1">
    <citation type="submission" date="2023-12" db="EMBL/GenBank/DDBJ databases">
        <title>Fervidustalea candida gen. nov., sp. nov., a novel member of the family Paenibacillaceae isolated from a geothermal area.</title>
        <authorList>
            <person name="Li W.-J."/>
            <person name="Jiao J.-Y."/>
            <person name="Chen Y."/>
        </authorList>
    </citation>
    <scope>NUCLEOTIDE SEQUENCE</scope>
    <source>
        <strain evidence="8">SYSU GA230002</strain>
    </source>
</reference>
<keyword evidence="3" id="KW-1003">Cell membrane</keyword>
<accession>A0ABU5ZMT1</accession>
<proteinExistence type="inferred from homology"/>
<keyword evidence="9" id="KW-1185">Reference proteome</keyword>
<dbReference type="Pfam" id="PF03253">
    <property type="entry name" value="UT"/>
    <property type="match status" value="1"/>
</dbReference>
<dbReference type="PIRSF" id="PIRSF016502">
    <property type="entry name" value="Urea_transporter"/>
    <property type="match status" value="1"/>
</dbReference>
<evidence type="ECO:0000313" key="8">
    <source>
        <dbReference type="EMBL" id="MEB3103503.1"/>
    </source>
</evidence>
<keyword evidence="4 7" id="KW-0812">Transmembrane</keyword>
<evidence type="ECO:0000256" key="1">
    <source>
        <dbReference type="ARBA" id="ARBA00004651"/>
    </source>
</evidence>